<dbReference type="AlphaFoldDB" id="A0A5B8MLK9"/>
<dbReference type="Proteomes" id="UP000316726">
    <property type="component" value="Chromosome 4"/>
</dbReference>
<gene>
    <name evidence="3" type="ORF">A3770_04p34020</name>
</gene>
<protein>
    <submittedName>
        <fullName evidence="3">Glucokinase</fullName>
    </submittedName>
</protein>
<keyword evidence="1" id="KW-0808">Transferase</keyword>
<dbReference type="CDD" id="cd24008">
    <property type="entry name" value="ASKHA_NBD_GLK"/>
    <property type="match status" value="1"/>
</dbReference>
<dbReference type="GO" id="GO:0005536">
    <property type="term" value="F:D-glucose binding"/>
    <property type="evidence" value="ECO:0007669"/>
    <property type="project" value="InterPro"/>
</dbReference>
<dbReference type="STRING" id="1764295.A0A5B8MLK9"/>
<name>A0A5B8MLK9_9CHLO</name>
<evidence type="ECO:0000313" key="3">
    <source>
        <dbReference type="EMBL" id="QDZ20884.1"/>
    </source>
</evidence>
<dbReference type="SUPFAM" id="SSF53067">
    <property type="entry name" value="Actin-like ATPase domain"/>
    <property type="match status" value="1"/>
</dbReference>
<dbReference type="EMBL" id="CP031037">
    <property type="protein sequence ID" value="QDZ20884.1"/>
    <property type="molecule type" value="Genomic_DNA"/>
</dbReference>
<accession>A0A5B8MLK9</accession>
<dbReference type="GO" id="GO:0004340">
    <property type="term" value="F:glucokinase activity"/>
    <property type="evidence" value="ECO:0007669"/>
    <property type="project" value="InterPro"/>
</dbReference>
<keyword evidence="2 3" id="KW-0418">Kinase</keyword>
<dbReference type="GO" id="GO:0006096">
    <property type="term" value="P:glycolytic process"/>
    <property type="evidence" value="ECO:0007669"/>
    <property type="project" value="InterPro"/>
</dbReference>
<dbReference type="PANTHER" id="PTHR47363:SF1">
    <property type="entry name" value="GLUCOKINASE"/>
    <property type="match status" value="1"/>
</dbReference>
<evidence type="ECO:0000256" key="1">
    <source>
        <dbReference type="ARBA" id="ARBA00022679"/>
    </source>
</evidence>
<dbReference type="Gene3D" id="3.30.420.40">
    <property type="match status" value="1"/>
</dbReference>
<dbReference type="PANTHER" id="PTHR47363">
    <property type="entry name" value="GLUCOKINASE"/>
    <property type="match status" value="1"/>
</dbReference>
<dbReference type="OrthoDB" id="10251652at2759"/>
<proteinExistence type="predicted"/>
<organism evidence="3 4">
    <name type="scientific">Chloropicon primus</name>
    <dbReference type="NCBI Taxonomy" id="1764295"/>
    <lineage>
        <taxon>Eukaryota</taxon>
        <taxon>Viridiplantae</taxon>
        <taxon>Chlorophyta</taxon>
        <taxon>Chloropicophyceae</taxon>
        <taxon>Chloropicales</taxon>
        <taxon>Chloropicaceae</taxon>
        <taxon>Chloropicon</taxon>
    </lineage>
</organism>
<dbReference type="Pfam" id="PF02685">
    <property type="entry name" value="Glucokinase"/>
    <property type="match status" value="1"/>
</dbReference>
<evidence type="ECO:0000313" key="4">
    <source>
        <dbReference type="Proteomes" id="UP000316726"/>
    </source>
</evidence>
<dbReference type="NCBIfam" id="TIGR00749">
    <property type="entry name" value="glk"/>
    <property type="match status" value="1"/>
</dbReference>
<dbReference type="GO" id="GO:0005524">
    <property type="term" value="F:ATP binding"/>
    <property type="evidence" value="ECO:0007669"/>
    <property type="project" value="InterPro"/>
</dbReference>
<keyword evidence="4" id="KW-1185">Reference proteome</keyword>
<evidence type="ECO:0000256" key="2">
    <source>
        <dbReference type="ARBA" id="ARBA00022777"/>
    </source>
</evidence>
<reference evidence="3 4" key="1">
    <citation type="submission" date="2018-07" db="EMBL/GenBank/DDBJ databases">
        <title>The complete nuclear genome of the prasinophyte Chloropicon primus (CCMP1205).</title>
        <authorList>
            <person name="Pombert J.-F."/>
            <person name="Otis C."/>
            <person name="Turmel M."/>
            <person name="Lemieux C."/>
        </authorList>
    </citation>
    <scope>NUCLEOTIDE SEQUENCE [LARGE SCALE GENOMIC DNA]</scope>
    <source>
        <strain evidence="3 4">CCMP1205</strain>
    </source>
</reference>
<dbReference type="InterPro" id="IPR043129">
    <property type="entry name" value="ATPase_NBD"/>
</dbReference>
<sequence length="365" mass="39322">MRTQGRWGLGGAKGVASGGGGRRCVRREAAGDFVVAGDIGGTNARFQLWQLGKRGTKELVLKMKYPTADFKTFVDALLQFDTDCKYEVGAGDFRPPQSSAFAAAGVVIDNRLCSMTNLDWTLCSSEIREKTSWKHARILNDFEAVGYGVLAMEEEDKHVVHGGSPQPKGPKVVLGPGTGFGQAQLFWNEKKEAYTVMPSEGAHGDFGPRGAKQRKLSEFVEKKMGYCELEHVCCGPGLENIYEFLSTEGRGSSEGQPRKRAPEISEAALGGTDDLAVEAVELLLTILGQEAGNWGLRSLARGGVYIAGGITPKLLPILENGCLKKAFLHKESRFTKVLESVPLTLVTTDDIGLAGSCLYASRALS</sequence>
<dbReference type="InterPro" id="IPR003836">
    <property type="entry name" value="Glucokinase"/>
</dbReference>
<dbReference type="Gene3D" id="3.40.367.20">
    <property type="match status" value="1"/>
</dbReference>